<accession>A0A5N5D1H3</accession>
<keyword evidence="3" id="KW-1185">Reference proteome</keyword>
<comment type="caution">
    <text evidence="2">The sequence shown here is derived from an EMBL/GenBank/DDBJ whole genome shotgun (WGS) entry which is preliminary data.</text>
</comment>
<gene>
    <name evidence="2" type="ORF">DBV05_g9798</name>
</gene>
<dbReference type="InterPro" id="IPR023393">
    <property type="entry name" value="START-like_dom_sf"/>
</dbReference>
<dbReference type="Proteomes" id="UP000325902">
    <property type="component" value="Unassembled WGS sequence"/>
</dbReference>
<dbReference type="Pfam" id="PF11274">
    <property type="entry name" value="DUF3074"/>
    <property type="match status" value="1"/>
</dbReference>
<evidence type="ECO:0000313" key="3">
    <source>
        <dbReference type="Proteomes" id="UP000325902"/>
    </source>
</evidence>
<feature type="domain" description="DUF3074" evidence="1">
    <location>
        <begin position="94"/>
        <end position="298"/>
    </location>
</feature>
<dbReference type="AlphaFoldDB" id="A0A5N5D1H3"/>
<evidence type="ECO:0000259" key="1">
    <source>
        <dbReference type="Pfam" id="PF11274"/>
    </source>
</evidence>
<organism evidence="2 3">
    <name type="scientific">Lasiodiplodia theobromae</name>
    <dbReference type="NCBI Taxonomy" id="45133"/>
    <lineage>
        <taxon>Eukaryota</taxon>
        <taxon>Fungi</taxon>
        <taxon>Dikarya</taxon>
        <taxon>Ascomycota</taxon>
        <taxon>Pezizomycotina</taxon>
        <taxon>Dothideomycetes</taxon>
        <taxon>Dothideomycetes incertae sedis</taxon>
        <taxon>Botryosphaeriales</taxon>
        <taxon>Botryosphaeriaceae</taxon>
        <taxon>Lasiodiplodia</taxon>
    </lineage>
</organism>
<evidence type="ECO:0000313" key="2">
    <source>
        <dbReference type="EMBL" id="KAB2571539.1"/>
    </source>
</evidence>
<reference evidence="2 3" key="1">
    <citation type="journal article" date="2019" name="Sci. Rep.">
        <title>A multi-omics analysis of the grapevine pathogen Lasiodiplodia theobromae reveals that temperature affects the expression of virulence- and pathogenicity-related genes.</title>
        <authorList>
            <person name="Felix C."/>
            <person name="Meneses R."/>
            <person name="Goncalves M.F.M."/>
            <person name="Tilleman L."/>
            <person name="Duarte A.S."/>
            <person name="Jorrin-Novo J.V."/>
            <person name="Van de Peer Y."/>
            <person name="Deforce D."/>
            <person name="Van Nieuwerburgh F."/>
            <person name="Esteves A.C."/>
            <person name="Alves A."/>
        </authorList>
    </citation>
    <scope>NUCLEOTIDE SEQUENCE [LARGE SCALE GENOMIC DNA]</scope>
    <source>
        <strain evidence="2 3">LA-SOL3</strain>
    </source>
</reference>
<sequence>MSQPTPGDLVRLRILTTTDLPPHPSIKPTSPHNVDLFNFLQTVLDEGVAFADEYVPQTFNKGRVKESPPAVAKVHQLSRDIKVGSDGKTTTESWFARESVHQNVSEQGTATFAEFDNGLRVEHSKHEMEYTPSVFDAHRVADWNELIAVRGGNVPGGYEEVTMSDWLRDAITAVYEMCHQMPPPLTNRVFPVVVVTAKTSPDSFVVVQIPVDLTDFPDGDVLYANGRNKRDADPGLTRKKITRGMYVSVERVKIMETGDVKWMMATASDAKGYLPMIVQKQGVPGAVLKDVGLFIKWTMDKRSSGEAAQT</sequence>
<dbReference type="OrthoDB" id="6423603at2759"/>
<dbReference type="InterPro" id="IPR024500">
    <property type="entry name" value="DUF3074"/>
</dbReference>
<dbReference type="SUPFAM" id="SSF55961">
    <property type="entry name" value="Bet v1-like"/>
    <property type="match status" value="1"/>
</dbReference>
<dbReference type="Gene3D" id="3.30.530.20">
    <property type="match status" value="1"/>
</dbReference>
<proteinExistence type="predicted"/>
<name>A0A5N5D1H3_9PEZI</name>
<dbReference type="PANTHER" id="PTHR40370">
    <property type="entry name" value="EXPRESSED PROTEIN"/>
    <property type="match status" value="1"/>
</dbReference>
<dbReference type="EMBL" id="VCHE01000098">
    <property type="protein sequence ID" value="KAB2571539.1"/>
    <property type="molecule type" value="Genomic_DNA"/>
</dbReference>
<dbReference type="PANTHER" id="PTHR40370:SF1">
    <property type="entry name" value="DUF3074 DOMAIN-CONTAINING PROTEIN"/>
    <property type="match status" value="1"/>
</dbReference>
<protein>
    <recommendedName>
        <fullName evidence="1">DUF3074 domain-containing protein</fullName>
    </recommendedName>
</protein>